<sequence>MARDDRSAEFTAVLGFFIAITTVLVALRVYCKIFLVKSFAADDYFSVLTLVSFLVFCTTANLGLQHGTAKRRYLTPEKDYPIGMKWWWACEPIYVFANICLKLSIGIFLLRIAVERSHRLILWSSLIIIEVYSVFFFFLFLFQCTPVSYFWEQFTGGTGHCINTQIIVGTFYGYSALSCVADWIFSIVPIFIVRKLQMDRQKKITVGIILAFCAIGSTATIVRLPYISGLNDIPEFLYSTTDVAIWSACETGIGLAASAAATLRPLLRKVFGEISISGGSSSRKLSQNWGGAKPSRSGYLPHPSHGDDNEIPLKENMSRLGRSESAKHAHVTVATDLSRATSSVGLRSWEKDTEDNHSAESVPMSGGILKTVHITQS</sequence>
<evidence type="ECO:0000256" key="4">
    <source>
        <dbReference type="ARBA" id="ARBA00023136"/>
    </source>
</evidence>
<feature type="transmembrane region" description="Helical" evidence="7">
    <location>
        <begin position="171"/>
        <end position="192"/>
    </location>
</feature>
<gene>
    <name evidence="9" type="ORF">GRF29_164g966336</name>
</gene>
<dbReference type="EMBL" id="WVTA01000015">
    <property type="protein sequence ID" value="KAK3201884.1"/>
    <property type="molecule type" value="Genomic_DNA"/>
</dbReference>
<evidence type="ECO:0000256" key="3">
    <source>
        <dbReference type="ARBA" id="ARBA00022989"/>
    </source>
</evidence>
<feature type="transmembrane region" description="Helical" evidence="7">
    <location>
        <begin position="12"/>
        <end position="31"/>
    </location>
</feature>
<keyword evidence="10" id="KW-1185">Reference proteome</keyword>
<accession>A0AAN6LQC2</accession>
<name>A0AAN6LQC2_9PLEO</name>
<evidence type="ECO:0000256" key="6">
    <source>
        <dbReference type="SAM" id="MobiDB-lite"/>
    </source>
</evidence>
<dbReference type="AlphaFoldDB" id="A0AAN6LQC2"/>
<dbReference type="GO" id="GO:0016020">
    <property type="term" value="C:membrane"/>
    <property type="evidence" value="ECO:0007669"/>
    <property type="project" value="UniProtKB-SubCell"/>
</dbReference>
<feature type="transmembrane region" description="Helical" evidence="7">
    <location>
        <begin position="204"/>
        <end position="224"/>
    </location>
</feature>
<dbReference type="PANTHER" id="PTHR33048">
    <property type="entry name" value="PTH11-LIKE INTEGRAL MEMBRANE PROTEIN (AFU_ORTHOLOGUE AFUA_5G11245)"/>
    <property type="match status" value="1"/>
</dbReference>
<comment type="subcellular location">
    <subcellularLocation>
        <location evidence="1">Membrane</location>
        <topology evidence="1">Multi-pass membrane protein</topology>
    </subcellularLocation>
</comment>
<evidence type="ECO:0000259" key="8">
    <source>
        <dbReference type="Pfam" id="PF20684"/>
    </source>
</evidence>
<dbReference type="Proteomes" id="UP001280581">
    <property type="component" value="Unassembled WGS sequence"/>
</dbReference>
<dbReference type="InterPro" id="IPR049326">
    <property type="entry name" value="Rhodopsin_dom_fungi"/>
</dbReference>
<feature type="region of interest" description="Disordered" evidence="6">
    <location>
        <begin position="343"/>
        <end position="377"/>
    </location>
</feature>
<evidence type="ECO:0000256" key="7">
    <source>
        <dbReference type="SAM" id="Phobius"/>
    </source>
</evidence>
<evidence type="ECO:0000313" key="9">
    <source>
        <dbReference type="EMBL" id="KAK3201884.1"/>
    </source>
</evidence>
<feature type="domain" description="Rhodopsin" evidence="8">
    <location>
        <begin position="27"/>
        <end position="269"/>
    </location>
</feature>
<evidence type="ECO:0000256" key="1">
    <source>
        <dbReference type="ARBA" id="ARBA00004141"/>
    </source>
</evidence>
<comment type="caution">
    <text evidence="9">The sequence shown here is derived from an EMBL/GenBank/DDBJ whole genome shotgun (WGS) entry which is preliminary data.</text>
</comment>
<feature type="transmembrane region" description="Helical" evidence="7">
    <location>
        <begin position="93"/>
        <end position="114"/>
    </location>
</feature>
<feature type="compositionally biased region" description="Basic and acidic residues" evidence="6">
    <location>
        <begin position="304"/>
        <end position="313"/>
    </location>
</feature>
<evidence type="ECO:0000256" key="2">
    <source>
        <dbReference type="ARBA" id="ARBA00022692"/>
    </source>
</evidence>
<reference evidence="9 10" key="1">
    <citation type="submission" date="2021-02" db="EMBL/GenBank/DDBJ databases">
        <title>Genome assembly of Pseudopithomyces chartarum.</title>
        <authorList>
            <person name="Jauregui R."/>
            <person name="Singh J."/>
            <person name="Voisey C."/>
        </authorList>
    </citation>
    <scope>NUCLEOTIDE SEQUENCE [LARGE SCALE GENOMIC DNA]</scope>
    <source>
        <strain evidence="9 10">AGR01</strain>
    </source>
</reference>
<feature type="transmembrane region" description="Helical" evidence="7">
    <location>
        <begin position="126"/>
        <end position="151"/>
    </location>
</feature>
<protein>
    <recommendedName>
        <fullName evidence="8">Rhodopsin domain-containing protein</fullName>
    </recommendedName>
</protein>
<evidence type="ECO:0000313" key="10">
    <source>
        <dbReference type="Proteomes" id="UP001280581"/>
    </source>
</evidence>
<keyword evidence="3 7" id="KW-1133">Transmembrane helix</keyword>
<dbReference type="PANTHER" id="PTHR33048:SF96">
    <property type="entry name" value="INTEGRAL MEMBRANE PROTEIN"/>
    <property type="match status" value="1"/>
</dbReference>
<dbReference type="InterPro" id="IPR052337">
    <property type="entry name" value="SAT4-like"/>
</dbReference>
<evidence type="ECO:0000256" key="5">
    <source>
        <dbReference type="ARBA" id="ARBA00038359"/>
    </source>
</evidence>
<dbReference type="Pfam" id="PF20684">
    <property type="entry name" value="Fung_rhodopsin"/>
    <property type="match status" value="1"/>
</dbReference>
<proteinExistence type="inferred from homology"/>
<keyword evidence="2 7" id="KW-0812">Transmembrane</keyword>
<feature type="compositionally biased region" description="Basic and acidic residues" evidence="6">
    <location>
        <begin position="348"/>
        <end position="358"/>
    </location>
</feature>
<organism evidence="9 10">
    <name type="scientific">Pseudopithomyces chartarum</name>
    <dbReference type="NCBI Taxonomy" id="1892770"/>
    <lineage>
        <taxon>Eukaryota</taxon>
        <taxon>Fungi</taxon>
        <taxon>Dikarya</taxon>
        <taxon>Ascomycota</taxon>
        <taxon>Pezizomycotina</taxon>
        <taxon>Dothideomycetes</taxon>
        <taxon>Pleosporomycetidae</taxon>
        <taxon>Pleosporales</taxon>
        <taxon>Massarineae</taxon>
        <taxon>Didymosphaeriaceae</taxon>
        <taxon>Pseudopithomyces</taxon>
    </lineage>
</organism>
<keyword evidence="4 7" id="KW-0472">Membrane</keyword>
<feature type="region of interest" description="Disordered" evidence="6">
    <location>
        <begin position="278"/>
        <end position="313"/>
    </location>
</feature>
<feature type="transmembrane region" description="Helical" evidence="7">
    <location>
        <begin position="43"/>
        <end position="64"/>
    </location>
</feature>
<comment type="similarity">
    <text evidence="5">Belongs to the SAT4 family.</text>
</comment>